<name>A0A2N5TXC7_9BASI</name>
<feature type="chain" id="PRO_5014659267" evidence="2">
    <location>
        <begin position="26"/>
        <end position="332"/>
    </location>
</feature>
<feature type="signal peptide" evidence="2">
    <location>
        <begin position="1"/>
        <end position="25"/>
    </location>
</feature>
<protein>
    <submittedName>
        <fullName evidence="3">Uncharacterized protein</fullName>
    </submittedName>
</protein>
<feature type="compositionally biased region" description="Low complexity" evidence="1">
    <location>
        <begin position="229"/>
        <end position="254"/>
    </location>
</feature>
<feature type="compositionally biased region" description="Polar residues" evidence="1">
    <location>
        <begin position="49"/>
        <end position="65"/>
    </location>
</feature>
<evidence type="ECO:0000256" key="2">
    <source>
        <dbReference type="SAM" id="SignalP"/>
    </source>
</evidence>
<organism evidence="3 4">
    <name type="scientific">Puccinia coronata f. sp. avenae</name>
    <dbReference type="NCBI Taxonomy" id="200324"/>
    <lineage>
        <taxon>Eukaryota</taxon>
        <taxon>Fungi</taxon>
        <taxon>Dikarya</taxon>
        <taxon>Basidiomycota</taxon>
        <taxon>Pucciniomycotina</taxon>
        <taxon>Pucciniomycetes</taxon>
        <taxon>Pucciniales</taxon>
        <taxon>Pucciniaceae</taxon>
        <taxon>Puccinia</taxon>
    </lineage>
</organism>
<feature type="region of interest" description="Disordered" evidence="1">
    <location>
        <begin position="204"/>
        <end position="301"/>
    </location>
</feature>
<sequence>MRCSFIYYVFNLPISALLIATTASACEERISTPFLLDLDLNELPKEPRSSLSPHTTLQFDLNMSPNGEDLLPKSHSSCDKQGTSSAANNCADPYQHLEEEQLATILCSLRSNSCESIIDSHSNVDHNYGQEPLAQERNLLIIPRKRRTKTYHDSPEAKRFKQAVIPGHHESTWRTEKYIDPLRKEVHDLKWSFSEPTGIQQESAKLVTYGKGKEKKTESSDNRNSLEISNQANRASSEASAEQSSPRGSISESISKVRSNSGQEPLAQDLLAINIPRKPRTNTSKKSPTAKKVIEGDIHPFSNKYFQKTSNKHLEQELYRKKIQDEYRGHSS</sequence>
<dbReference type="EMBL" id="PGCJ01000388">
    <property type="protein sequence ID" value="PLW30118.1"/>
    <property type="molecule type" value="Genomic_DNA"/>
</dbReference>
<dbReference type="AlphaFoldDB" id="A0A2N5TXC7"/>
<feature type="region of interest" description="Disordered" evidence="1">
    <location>
        <begin position="46"/>
        <end position="66"/>
    </location>
</feature>
<gene>
    <name evidence="3" type="ORF">PCANC_21093</name>
</gene>
<keyword evidence="4" id="KW-1185">Reference proteome</keyword>
<accession>A0A2N5TXC7</accession>
<keyword evidence="2" id="KW-0732">Signal</keyword>
<feature type="compositionally biased region" description="Basic and acidic residues" evidence="1">
    <location>
        <begin position="211"/>
        <end position="221"/>
    </location>
</feature>
<dbReference type="Proteomes" id="UP000235388">
    <property type="component" value="Unassembled WGS sequence"/>
</dbReference>
<reference evidence="3 4" key="1">
    <citation type="submission" date="2017-11" db="EMBL/GenBank/DDBJ databases">
        <title>De novo assembly and phasing of dikaryotic genomes from two isolates of Puccinia coronata f. sp. avenae, the causal agent of oat crown rust.</title>
        <authorList>
            <person name="Miller M.E."/>
            <person name="Zhang Y."/>
            <person name="Omidvar V."/>
            <person name="Sperschneider J."/>
            <person name="Schwessinger B."/>
            <person name="Raley C."/>
            <person name="Palmer J.M."/>
            <person name="Garnica D."/>
            <person name="Upadhyaya N."/>
            <person name="Rathjen J."/>
            <person name="Taylor J.M."/>
            <person name="Park R.F."/>
            <person name="Dodds P.N."/>
            <person name="Hirsch C.D."/>
            <person name="Kianian S.F."/>
            <person name="Figueroa M."/>
        </authorList>
    </citation>
    <scope>NUCLEOTIDE SEQUENCE [LARGE SCALE GENOMIC DNA]</scope>
    <source>
        <strain evidence="3">12NC29</strain>
    </source>
</reference>
<evidence type="ECO:0000313" key="4">
    <source>
        <dbReference type="Proteomes" id="UP000235388"/>
    </source>
</evidence>
<evidence type="ECO:0000256" key="1">
    <source>
        <dbReference type="SAM" id="MobiDB-lite"/>
    </source>
</evidence>
<comment type="caution">
    <text evidence="3">The sequence shown here is derived from an EMBL/GenBank/DDBJ whole genome shotgun (WGS) entry which is preliminary data.</text>
</comment>
<dbReference type="PROSITE" id="PS51257">
    <property type="entry name" value="PROKAR_LIPOPROTEIN"/>
    <property type="match status" value="1"/>
</dbReference>
<proteinExistence type="predicted"/>
<evidence type="ECO:0000313" key="3">
    <source>
        <dbReference type="EMBL" id="PLW30118.1"/>
    </source>
</evidence>